<keyword evidence="3" id="KW-0547">Nucleotide-binding</keyword>
<dbReference type="RefSeq" id="WP_023628980.1">
    <property type="nucleotide sequence ID" value="NZ_PDLL01000293.1"/>
</dbReference>
<dbReference type="Proteomes" id="UP000247437">
    <property type="component" value="Unassembled WGS sequence"/>
</dbReference>
<dbReference type="PANTHER" id="PTHR34301:SF8">
    <property type="entry name" value="ATPASE DOMAIN-CONTAINING PROTEIN"/>
    <property type="match status" value="1"/>
</dbReference>
<evidence type="ECO:0000313" key="3">
    <source>
        <dbReference type="EMBL" id="PYY68581.1"/>
    </source>
</evidence>
<sequence length="414" mass="44573">MDPVCNPYSPGAGTPPPELAGRDQLRERVRQSIGGIRVGRPAKSVILVGVRGVGKTVLLNQMLRDAEASGNLAVYVESSEYRSLPAILAPQLRLALLRLSCIVPAKNAAITGLRALAGFAKALEPKFSDLKVGIDYEAEAALAGKGDLEEEFTTLLTKLGEAAKAAHTVLVIFVDELQNVAEEQLAALIAALHRVSRLILPVALVGAGLPQLRHPAGHVKNHAKRLFDYLEVGSLEPHQTRLAFVKPAEAEGVTVDSEAADMVAHLTRGYPYFIQEWGSHVWDAGQNNHITLADVQKASGHVIAALDEGFFRVRLDRMTVAEHIYLRAMASLGEGPHRSGDIAASLGRTSRSLTSIRNSLISKGMIWSPPHNGAAFTAPLFDLYMCRIMPGDSWRSSLPRADGIFCPPEEGSDA</sequence>
<dbReference type="InterPro" id="IPR041664">
    <property type="entry name" value="AAA_16"/>
</dbReference>
<dbReference type="Gene3D" id="3.40.50.300">
    <property type="entry name" value="P-loop containing nucleotide triphosphate hydrolases"/>
    <property type="match status" value="1"/>
</dbReference>
<dbReference type="SMART" id="SM00382">
    <property type="entry name" value="AAA"/>
    <property type="match status" value="1"/>
</dbReference>
<proteinExistence type="predicted"/>
<protein>
    <submittedName>
        <fullName evidence="3">ATP-binding protein</fullName>
    </submittedName>
</protein>
<dbReference type="GO" id="GO:0005524">
    <property type="term" value="F:ATP binding"/>
    <property type="evidence" value="ECO:0007669"/>
    <property type="project" value="UniProtKB-KW"/>
</dbReference>
<dbReference type="SUPFAM" id="SSF52540">
    <property type="entry name" value="P-loop containing nucleoside triphosphate hydrolases"/>
    <property type="match status" value="1"/>
</dbReference>
<feature type="domain" description="AAA+ ATPase" evidence="2">
    <location>
        <begin position="41"/>
        <end position="218"/>
    </location>
</feature>
<organism evidence="3 4">
    <name type="scientific">Pseudomonas jessenii</name>
    <dbReference type="NCBI Taxonomy" id="77298"/>
    <lineage>
        <taxon>Bacteria</taxon>
        <taxon>Pseudomonadati</taxon>
        <taxon>Pseudomonadota</taxon>
        <taxon>Gammaproteobacteria</taxon>
        <taxon>Pseudomonadales</taxon>
        <taxon>Pseudomonadaceae</taxon>
        <taxon>Pseudomonas</taxon>
    </lineage>
</organism>
<name>A0A2W0ETM8_PSEJE</name>
<evidence type="ECO:0000313" key="4">
    <source>
        <dbReference type="Proteomes" id="UP000247437"/>
    </source>
</evidence>
<dbReference type="PANTHER" id="PTHR34301">
    <property type="entry name" value="DNA-BINDING PROTEIN-RELATED"/>
    <property type="match status" value="1"/>
</dbReference>
<dbReference type="InterPro" id="IPR003593">
    <property type="entry name" value="AAA+_ATPase"/>
</dbReference>
<dbReference type="Pfam" id="PF13191">
    <property type="entry name" value="AAA_16"/>
    <property type="match status" value="1"/>
</dbReference>
<comment type="caution">
    <text evidence="3">The sequence shown here is derived from an EMBL/GenBank/DDBJ whole genome shotgun (WGS) entry which is preliminary data.</text>
</comment>
<reference evidence="3 4" key="1">
    <citation type="journal article" date="2018" name="Appl. Microbiol. Biotechnol.">
        <title>Characterization of the caprolactam degradation pathway in Pseudomonas jessenii using mass spectrometry-based proteomics.</title>
        <authorList>
            <person name="Otzen M."/>
            <person name="Palacio C."/>
            <person name="Janssen D.B."/>
        </authorList>
    </citation>
    <scope>NUCLEOTIDE SEQUENCE [LARGE SCALE GENOMIC DNA]</scope>
    <source>
        <strain evidence="3 4">GO3</strain>
    </source>
</reference>
<feature type="region of interest" description="Disordered" evidence="1">
    <location>
        <begin position="1"/>
        <end position="22"/>
    </location>
</feature>
<dbReference type="AlphaFoldDB" id="A0A2W0ETM8"/>
<dbReference type="EMBL" id="PDLL01000293">
    <property type="protein sequence ID" value="PYY68581.1"/>
    <property type="molecule type" value="Genomic_DNA"/>
</dbReference>
<dbReference type="OrthoDB" id="2020141at2"/>
<accession>A0A2W0ETM8</accession>
<dbReference type="InterPro" id="IPR027417">
    <property type="entry name" value="P-loop_NTPase"/>
</dbReference>
<evidence type="ECO:0000256" key="1">
    <source>
        <dbReference type="SAM" id="MobiDB-lite"/>
    </source>
</evidence>
<keyword evidence="3" id="KW-0067">ATP-binding</keyword>
<evidence type="ECO:0000259" key="2">
    <source>
        <dbReference type="SMART" id="SM00382"/>
    </source>
</evidence>
<gene>
    <name evidence="3" type="ORF">CRX42_20970</name>
</gene>